<feature type="transmembrane region" description="Helical" evidence="1">
    <location>
        <begin position="28"/>
        <end position="49"/>
    </location>
</feature>
<gene>
    <name evidence="2" type="ORF">EYW49_16755</name>
</gene>
<dbReference type="Pfam" id="PF20082">
    <property type="entry name" value="DUF6476"/>
    <property type="match status" value="1"/>
</dbReference>
<name>A0A4Q9VJS0_9HYPH</name>
<evidence type="ECO:0000313" key="2">
    <source>
        <dbReference type="EMBL" id="TBW35100.1"/>
    </source>
</evidence>
<keyword evidence="1" id="KW-0472">Membrane</keyword>
<evidence type="ECO:0000313" key="3">
    <source>
        <dbReference type="Proteomes" id="UP000292781"/>
    </source>
</evidence>
<comment type="caution">
    <text evidence="2">The sequence shown here is derived from an EMBL/GenBank/DDBJ whole genome shotgun (WGS) entry which is preliminary data.</text>
</comment>
<keyword evidence="3" id="KW-1185">Reference proteome</keyword>
<accession>A0A4Q9VJS0</accession>
<dbReference type="RefSeq" id="WP_131310779.1">
    <property type="nucleotide sequence ID" value="NZ_SJFN01000028.1"/>
</dbReference>
<keyword evidence="1" id="KW-0812">Transmembrane</keyword>
<protein>
    <recommendedName>
        <fullName evidence="4">Fimbrial protein</fullName>
    </recommendedName>
</protein>
<evidence type="ECO:0008006" key="4">
    <source>
        <dbReference type="Google" id="ProtNLM"/>
    </source>
</evidence>
<dbReference type="EMBL" id="SJFN01000028">
    <property type="protein sequence ID" value="TBW35100.1"/>
    <property type="molecule type" value="Genomic_DNA"/>
</dbReference>
<dbReference type="Proteomes" id="UP000292781">
    <property type="component" value="Unassembled WGS sequence"/>
</dbReference>
<reference evidence="2 3" key="1">
    <citation type="submission" date="2019-02" db="EMBL/GenBank/DDBJ databases">
        <title>Siculibacillus lacustris gen. nov., sp. nov., a new rosette-forming bacterium isolated from a freshwater crater lake (Lake St. Ana, Romania).</title>
        <authorList>
            <person name="Felfoldi T."/>
            <person name="Marton Z."/>
            <person name="Szabo A."/>
            <person name="Mentes A."/>
            <person name="Boka K."/>
            <person name="Marialigeti K."/>
            <person name="Mathe I."/>
            <person name="Koncz M."/>
            <person name="Schumann P."/>
            <person name="Toth E."/>
        </authorList>
    </citation>
    <scope>NUCLEOTIDE SEQUENCE [LARGE SCALE GENOMIC DNA]</scope>
    <source>
        <strain evidence="2 3">SA-279</strain>
    </source>
</reference>
<keyword evidence="1" id="KW-1133">Transmembrane helix</keyword>
<dbReference type="OrthoDB" id="7869382at2"/>
<dbReference type="AlphaFoldDB" id="A0A4Q9VJS0"/>
<organism evidence="2 3">
    <name type="scientific">Siculibacillus lacustris</name>
    <dbReference type="NCBI Taxonomy" id="1549641"/>
    <lineage>
        <taxon>Bacteria</taxon>
        <taxon>Pseudomonadati</taxon>
        <taxon>Pseudomonadota</taxon>
        <taxon>Alphaproteobacteria</taxon>
        <taxon>Hyphomicrobiales</taxon>
        <taxon>Ancalomicrobiaceae</taxon>
        <taxon>Siculibacillus</taxon>
    </lineage>
</organism>
<dbReference type="InterPro" id="IPR045519">
    <property type="entry name" value="DUF6476"/>
</dbReference>
<proteinExistence type="predicted"/>
<sequence>MTNANSLEDDDKPLDAAQLRLQAKLKRLLFWSSGVMVLGLVAVFAAIFYRVTRVDGKPTPAFDVPIIAEVAMPEGGRVAATRLDGNRMTVTLETPKGAAILVLDLETMKVIRRLELTGPR</sequence>
<evidence type="ECO:0000256" key="1">
    <source>
        <dbReference type="SAM" id="Phobius"/>
    </source>
</evidence>